<feature type="transmembrane region" description="Helical" evidence="1">
    <location>
        <begin position="30"/>
        <end position="45"/>
    </location>
</feature>
<feature type="transmembrane region" description="Helical" evidence="1">
    <location>
        <begin position="65"/>
        <end position="87"/>
    </location>
</feature>
<keyword evidence="1" id="KW-0472">Membrane</keyword>
<dbReference type="Proteomes" id="UP001144205">
    <property type="component" value="Unassembled WGS sequence"/>
</dbReference>
<reference evidence="2" key="1">
    <citation type="journal article" date="2023" name="Int. J. Syst. Evol. Microbiol.">
        <title>Sinisalibacter aestuarii sp. nov., isolated from estuarine sediment of the Arakawa River.</title>
        <authorList>
            <person name="Arafat S.T."/>
            <person name="Hirano S."/>
            <person name="Sato A."/>
            <person name="Takeuchi K."/>
            <person name="Yasuda T."/>
            <person name="Terahara T."/>
            <person name="Hamada M."/>
            <person name="Kobayashi T."/>
        </authorList>
    </citation>
    <scope>NUCLEOTIDE SEQUENCE</scope>
    <source>
        <strain evidence="2">B-399</strain>
    </source>
</reference>
<keyword evidence="3" id="KW-1185">Reference proteome</keyword>
<name>A0ABQ5LWD6_9RHOB</name>
<dbReference type="EMBL" id="BROH01000006">
    <property type="protein sequence ID" value="GKY88417.1"/>
    <property type="molecule type" value="Genomic_DNA"/>
</dbReference>
<accession>A0ABQ5LWD6</accession>
<keyword evidence="1" id="KW-1133">Transmembrane helix</keyword>
<protein>
    <submittedName>
        <fullName evidence="2">Uncharacterized protein</fullName>
    </submittedName>
</protein>
<evidence type="ECO:0000256" key="1">
    <source>
        <dbReference type="SAM" id="Phobius"/>
    </source>
</evidence>
<evidence type="ECO:0000313" key="2">
    <source>
        <dbReference type="EMBL" id="GKY88417.1"/>
    </source>
</evidence>
<organism evidence="2 3">
    <name type="scientific">Sinisalibacter aestuarii</name>
    <dbReference type="NCBI Taxonomy" id="2949426"/>
    <lineage>
        <taxon>Bacteria</taxon>
        <taxon>Pseudomonadati</taxon>
        <taxon>Pseudomonadota</taxon>
        <taxon>Alphaproteobacteria</taxon>
        <taxon>Rhodobacterales</taxon>
        <taxon>Roseobacteraceae</taxon>
        <taxon>Sinisalibacter</taxon>
    </lineage>
</organism>
<dbReference type="RefSeq" id="WP_281842457.1">
    <property type="nucleotide sequence ID" value="NZ_BROH01000006.1"/>
</dbReference>
<evidence type="ECO:0000313" key="3">
    <source>
        <dbReference type="Proteomes" id="UP001144205"/>
    </source>
</evidence>
<feature type="transmembrane region" description="Helical" evidence="1">
    <location>
        <begin position="6"/>
        <end position="23"/>
    </location>
</feature>
<sequence length="94" mass="10237">MIELGVVPLSIAVLVWFALSFVTRTWLRQWIAAVLAGLSTAWWQYGTMLDVAETAGIAPMPVVQFALISVAGMLILASAGMGLYWLLQRSRGRG</sequence>
<keyword evidence="1" id="KW-0812">Transmembrane</keyword>
<comment type="caution">
    <text evidence="2">The sequence shown here is derived from an EMBL/GenBank/DDBJ whole genome shotgun (WGS) entry which is preliminary data.</text>
</comment>
<proteinExistence type="predicted"/>
<gene>
    <name evidence="2" type="ORF">STA1M1_22860</name>
</gene>